<dbReference type="AlphaFoldDB" id="A0A165EJ18"/>
<sequence>MRSEPMALYQIFYDDDSSFSSPAASSAMLEALARSRYISRKSDLLVINDRFSDLAQRGMSKRLKKNQMLLSDFAHKCSMLVLIINTHASPANGGLLYDPKKVMSLQVILDYVCPQEVYSKFTTRVLFIVCCGGFVQHSLHELKESSALFSTVFAFDAPSLDPITISNHFISTVLDFHVFGREHVSKALERALKPEVLSHTSVYAGWDGQLRRISDAAWRRRPNGVDIRCCGQAAKYISTVTGNDFITFHCQQSQHKGARTFRVRALKDNKPYQYFVGHRGKPRYMVSIVHREGDK</sequence>
<dbReference type="STRING" id="1314785.A0A165EJ18"/>
<name>A0A165EJ18_9APHY</name>
<evidence type="ECO:0000313" key="1">
    <source>
        <dbReference type="EMBL" id="KZT07152.1"/>
    </source>
</evidence>
<keyword evidence="2" id="KW-1185">Reference proteome</keyword>
<reference evidence="1 2" key="1">
    <citation type="journal article" date="2016" name="Mol. Biol. Evol.">
        <title>Comparative Genomics of Early-Diverging Mushroom-Forming Fungi Provides Insights into the Origins of Lignocellulose Decay Capabilities.</title>
        <authorList>
            <person name="Nagy L.G."/>
            <person name="Riley R."/>
            <person name="Tritt A."/>
            <person name="Adam C."/>
            <person name="Daum C."/>
            <person name="Floudas D."/>
            <person name="Sun H."/>
            <person name="Yadav J.S."/>
            <person name="Pangilinan J."/>
            <person name="Larsson K.H."/>
            <person name="Matsuura K."/>
            <person name="Barry K."/>
            <person name="Labutti K."/>
            <person name="Kuo R."/>
            <person name="Ohm R.A."/>
            <person name="Bhattacharya S.S."/>
            <person name="Shirouzu T."/>
            <person name="Yoshinaga Y."/>
            <person name="Martin F.M."/>
            <person name="Grigoriev I.V."/>
            <person name="Hibbett D.S."/>
        </authorList>
    </citation>
    <scope>NUCLEOTIDE SEQUENCE [LARGE SCALE GENOMIC DNA]</scope>
    <source>
        <strain evidence="1 2">93-53</strain>
    </source>
</reference>
<dbReference type="EMBL" id="KV427620">
    <property type="protein sequence ID" value="KZT07152.1"/>
    <property type="molecule type" value="Genomic_DNA"/>
</dbReference>
<dbReference type="OrthoDB" id="2745470at2759"/>
<organism evidence="1 2">
    <name type="scientific">Laetiporus sulphureus 93-53</name>
    <dbReference type="NCBI Taxonomy" id="1314785"/>
    <lineage>
        <taxon>Eukaryota</taxon>
        <taxon>Fungi</taxon>
        <taxon>Dikarya</taxon>
        <taxon>Basidiomycota</taxon>
        <taxon>Agaricomycotina</taxon>
        <taxon>Agaricomycetes</taxon>
        <taxon>Polyporales</taxon>
        <taxon>Laetiporus</taxon>
    </lineage>
</organism>
<accession>A0A165EJ18</accession>
<evidence type="ECO:0000313" key="2">
    <source>
        <dbReference type="Proteomes" id="UP000076871"/>
    </source>
</evidence>
<protein>
    <submittedName>
        <fullName evidence="1">Uncharacterized protein</fullName>
    </submittedName>
</protein>
<dbReference type="Proteomes" id="UP000076871">
    <property type="component" value="Unassembled WGS sequence"/>
</dbReference>
<proteinExistence type="predicted"/>
<dbReference type="GeneID" id="63821343"/>
<dbReference type="InParanoid" id="A0A165EJ18"/>
<gene>
    <name evidence="1" type="ORF">LAESUDRAFT_651726</name>
</gene>
<dbReference type="RefSeq" id="XP_040764892.1">
    <property type="nucleotide sequence ID" value="XM_040904313.1"/>
</dbReference>